<evidence type="ECO:0000313" key="3">
    <source>
        <dbReference type="EMBL" id="MDN3922820.1"/>
    </source>
</evidence>
<dbReference type="Pfam" id="PF00092">
    <property type="entry name" value="VWA"/>
    <property type="match status" value="1"/>
</dbReference>
<dbReference type="PROSITE" id="PS51257">
    <property type="entry name" value="PROKAR_LIPOPROTEIN"/>
    <property type="match status" value="1"/>
</dbReference>
<dbReference type="PROSITE" id="PS50234">
    <property type="entry name" value="VWFA"/>
    <property type="match status" value="1"/>
</dbReference>
<dbReference type="Gene3D" id="3.40.50.410">
    <property type="entry name" value="von Willebrand factor, type A domain"/>
    <property type="match status" value="1"/>
</dbReference>
<sequence>MPKRSYPTMGRAPLPAALLAGLLLSACGGGGGGNPAPPTPGVVKLTVKDSFGAPVPGVTVQGPQGQQVRTDAQGTALVPLDSPTASATLSLSRDSFVPGSVTVSGSASEVKETAVTLERSTAPAGGSLATRSGAAPGVDAAGQQMSFEIELLVVDGKSQPITNLTAADFSLRACSPLASTEGHDCVDGPGSSPDTGYTPLTAQPQALALIAGAPLTPFATALLLDQSGSIADTDPTGARLYSTKAFVQGLGSGDQALLAAFAGMPGAAIPSSPLSVYGPFRDRASASSAYFPILDGLAMQLGGNTPLYDSIDGLRQQIATTLPAPAGLPKAIVIFTDGADTSCNGAEACRLARERTIAAARQEGTRLFTIGLSKRVDPVALAELANGTGGAFLYADNTQQLLPLYGSVGNLVSLGQPVYRLRWTINAETAGSLRSGAALLGQVQVKAGQSSFDIPFVVGIP</sequence>
<organism evidence="3 4">
    <name type="scientific">Roseateles violae</name>
    <dbReference type="NCBI Taxonomy" id="3058042"/>
    <lineage>
        <taxon>Bacteria</taxon>
        <taxon>Pseudomonadati</taxon>
        <taxon>Pseudomonadota</taxon>
        <taxon>Betaproteobacteria</taxon>
        <taxon>Burkholderiales</taxon>
        <taxon>Sphaerotilaceae</taxon>
        <taxon>Roseateles</taxon>
    </lineage>
</organism>
<accession>A0ABT8DZ16</accession>
<dbReference type="Gene3D" id="2.60.40.1120">
    <property type="entry name" value="Carboxypeptidase-like, regulatory domain"/>
    <property type="match status" value="1"/>
</dbReference>
<dbReference type="RefSeq" id="WP_290361134.1">
    <property type="nucleotide sequence ID" value="NZ_JAUHHC010000006.1"/>
</dbReference>
<dbReference type="SUPFAM" id="SSF53300">
    <property type="entry name" value="vWA-like"/>
    <property type="match status" value="1"/>
</dbReference>
<gene>
    <name evidence="3" type="ORF">QWJ38_21220</name>
</gene>
<feature type="signal peptide" evidence="1">
    <location>
        <begin position="1"/>
        <end position="28"/>
    </location>
</feature>
<protein>
    <submittedName>
        <fullName evidence="3">VWA domain-containing protein</fullName>
    </submittedName>
</protein>
<feature type="domain" description="VWFA" evidence="2">
    <location>
        <begin position="219"/>
        <end position="408"/>
    </location>
</feature>
<dbReference type="SMART" id="SM00327">
    <property type="entry name" value="VWA"/>
    <property type="match status" value="1"/>
</dbReference>
<feature type="chain" id="PRO_5046744629" evidence="1">
    <location>
        <begin position="29"/>
        <end position="461"/>
    </location>
</feature>
<evidence type="ECO:0000259" key="2">
    <source>
        <dbReference type="PROSITE" id="PS50234"/>
    </source>
</evidence>
<proteinExistence type="predicted"/>
<comment type="caution">
    <text evidence="3">The sequence shown here is derived from an EMBL/GenBank/DDBJ whole genome shotgun (WGS) entry which is preliminary data.</text>
</comment>
<name>A0ABT8DZ16_9BURK</name>
<evidence type="ECO:0000256" key="1">
    <source>
        <dbReference type="SAM" id="SignalP"/>
    </source>
</evidence>
<dbReference type="CDD" id="cd00198">
    <property type="entry name" value="vWFA"/>
    <property type="match status" value="1"/>
</dbReference>
<reference evidence="3 4" key="1">
    <citation type="submission" date="2023-06" db="EMBL/GenBank/DDBJ databases">
        <title>Pelomonas sp. PFR6 16S ribosomal RNA gene Genome sequencing and assembly.</title>
        <authorList>
            <person name="Woo H."/>
        </authorList>
    </citation>
    <scope>NUCLEOTIDE SEQUENCE [LARGE SCALE GENOMIC DNA]</scope>
    <source>
        <strain evidence="3 4">PFR6</strain>
    </source>
</reference>
<dbReference type="Proteomes" id="UP001228044">
    <property type="component" value="Unassembled WGS sequence"/>
</dbReference>
<evidence type="ECO:0000313" key="4">
    <source>
        <dbReference type="Proteomes" id="UP001228044"/>
    </source>
</evidence>
<dbReference type="InterPro" id="IPR036465">
    <property type="entry name" value="vWFA_dom_sf"/>
</dbReference>
<dbReference type="InterPro" id="IPR002035">
    <property type="entry name" value="VWF_A"/>
</dbReference>
<keyword evidence="1" id="KW-0732">Signal</keyword>
<dbReference type="EMBL" id="JAUHHC010000006">
    <property type="protein sequence ID" value="MDN3922820.1"/>
    <property type="molecule type" value="Genomic_DNA"/>
</dbReference>
<keyword evidence="4" id="KW-1185">Reference proteome</keyword>